<dbReference type="EMBL" id="ML994001">
    <property type="protein sequence ID" value="KAF2200882.1"/>
    <property type="molecule type" value="Genomic_DNA"/>
</dbReference>
<evidence type="ECO:0000313" key="2">
    <source>
        <dbReference type="Proteomes" id="UP000799536"/>
    </source>
</evidence>
<evidence type="ECO:0000313" key="1">
    <source>
        <dbReference type="EMBL" id="KAF2200882.1"/>
    </source>
</evidence>
<dbReference type="Gene3D" id="3.30.559.30">
    <property type="entry name" value="Nonribosomal peptide synthetase, condensation domain"/>
    <property type="match status" value="1"/>
</dbReference>
<keyword evidence="2" id="KW-1185">Reference proteome</keyword>
<comment type="caution">
    <text evidence="1">The sequence shown here is derived from an EMBL/GenBank/DDBJ whole genome shotgun (WGS) entry which is preliminary data.</text>
</comment>
<name>A0A9P4JK77_9PLEO</name>
<proteinExistence type="predicted"/>
<dbReference type="Proteomes" id="UP000799536">
    <property type="component" value="Unassembled WGS sequence"/>
</dbReference>
<organism evidence="1 2">
    <name type="scientific">Delitschia confertaspora ATCC 74209</name>
    <dbReference type="NCBI Taxonomy" id="1513339"/>
    <lineage>
        <taxon>Eukaryota</taxon>
        <taxon>Fungi</taxon>
        <taxon>Dikarya</taxon>
        <taxon>Ascomycota</taxon>
        <taxon>Pezizomycotina</taxon>
        <taxon>Dothideomycetes</taxon>
        <taxon>Pleosporomycetidae</taxon>
        <taxon>Pleosporales</taxon>
        <taxon>Delitschiaceae</taxon>
        <taxon>Delitschia</taxon>
    </lineage>
</organism>
<reference evidence="1" key="1">
    <citation type="journal article" date="2020" name="Stud. Mycol.">
        <title>101 Dothideomycetes genomes: a test case for predicting lifestyles and emergence of pathogens.</title>
        <authorList>
            <person name="Haridas S."/>
            <person name="Albert R."/>
            <person name="Binder M."/>
            <person name="Bloem J."/>
            <person name="Labutti K."/>
            <person name="Salamov A."/>
            <person name="Andreopoulos B."/>
            <person name="Baker S."/>
            <person name="Barry K."/>
            <person name="Bills G."/>
            <person name="Bluhm B."/>
            <person name="Cannon C."/>
            <person name="Castanera R."/>
            <person name="Culley D."/>
            <person name="Daum C."/>
            <person name="Ezra D."/>
            <person name="Gonzalez J."/>
            <person name="Henrissat B."/>
            <person name="Kuo A."/>
            <person name="Liang C."/>
            <person name="Lipzen A."/>
            <person name="Lutzoni F."/>
            <person name="Magnuson J."/>
            <person name="Mondo S."/>
            <person name="Nolan M."/>
            <person name="Ohm R."/>
            <person name="Pangilinan J."/>
            <person name="Park H.-J."/>
            <person name="Ramirez L."/>
            <person name="Alfaro M."/>
            <person name="Sun H."/>
            <person name="Tritt A."/>
            <person name="Yoshinaga Y."/>
            <person name="Zwiers L.-H."/>
            <person name="Turgeon B."/>
            <person name="Goodwin S."/>
            <person name="Spatafora J."/>
            <person name="Crous P."/>
            <person name="Grigoriev I."/>
        </authorList>
    </citation>
    <scope>NUCLEOTIDE SEQUENCE</scope>
    <source>
        <strain evidence="1">ATCC 74209</strain>
    </source>
</reference>
<dbReference type="AlphaFoldDB" id="A0A9P4JK77"/>
<protein>
    <submittedName>
        <fullName evidence="1">Uncharacterized protein</fullName>
    </submittedName>
</protein>
<sequence>MPSISHSCYFPASGKTSAGPTRPLSTRVDLHHAQQLQRLLDDQNGSDLLRSVLQVAWAVLLRCYTGLNEVCYGFEEVGGSPGGPYDHDGSSYPDVYLEVDGEMTLKQLIQQAHTHNTASTLASSNTHQFNTSILIRHAAVPSSTAKASPHSAVMTDKVSLY</sequence>
<gene>
    <name evidence="1" type="ORF">GQ43DRAFT_441131</name>
</gene>
<dbReference type="OrthoDB" id="10629545at2759"/>
<dbReference type="SUPFAM" id="SSF52777">
    <property type="entry name" value="CoA-dependent acyltransferases"/>
    <property type="match status" value="1"/>
</dbReference>
<accession>A0A9P4JK77</accession>